<proteinExistence type="predicted"/>
<dbReference type="GeneID" id="93468801"/>
<dbReference type="Proteomes" id="UP000199405">
    <property type="component" value="Unassembled WGS sequence"/>
</dbReference>
<evidence type="ECO:0000256" key="2">
    <source>
        <dbReference type="SAM" id="SignalP"/>
    </source>
</evidence>
<evidence type="ECO:0000313" key="4">
    <source>
        <dbReference type="EMBL" id="SCE71304.1"/>
    </source>
</evidence>
<evidence type="ECO:0000313" key="5">
    <source>
        <dbReference type="Proteomes" id="UP000199405"/>
    </source>
</evidence>
<evidence type="ECO:0000313" key="6">
    <source>
        <dbReference type="Proteomes" id="UP000669887"/>
    </source>
</evidence>
<feature type="chain" id="PRO_5043363579" evidence="2">
    <location>
        <begin position="22"/>
        <end position="138"/>
    </location>
</feature>
<reference evidence="4 5" key="1">
    <citation type="submission" date="2016-06" db="EMBL/GenBank/DDBJ databases">
        <authorList>
            <person name="Varghese N."/>
            <person name="Submissions Spin"/>
        </authorList>
    </citation>
    <scope>NUCLEOTIDE SEQUENCE [LARGE SCALE GENOMIC DNA]</scope>
    <source>
        <strain evidence="4 5">DSM 45142</strain>
    </source>
</reference>
<protein>
    <submittedName>
        <fullName evidence="3">Uncharacterized protein</fullName>
    </submittedName>
</protein>
<feature type="region of interest" description="Disordered" evidence="1">
    <location>
        <begin position="21"/>
        <end position="78"/>
    </location>
</feature>
<feature type="signal peptide" evidence="2">
    <location>
        <begin position="1"/>
        <end position="21"/>
    </location>
</feature>
<dbReference type="EMBL" id="JAGFVQ010000012">
    <property type="protein sequence ID" value="MBO4140234.1"/>
    <property type="molecule type" value="Genomic_DNA"/>
</dbReference>
<feature type="compositionally biased region" description="Polar residues" evidence="1">
    <location>
        <begin position="44"/>
        <end position="55"/>
    </location>
</feature>
<accession>A0AAW4JN35</accession>
<reference evidence="3" key="2">
    <citation type="submission" date="2021-03" db="EMBL/GenBank/DDBJ databases">
        <title>X isolated from Micromonospora tulbaghiae.</title>
        <authorList>
            <person name="Stennett H.L."/>
        </authorList>
    </citation>
    <scope>NUCLEOTIDE SEQUENCE</scope>
    <source>
        <strain evidence="3">28M1-20</strain>
    </source>
</reference>
<evidence type="ECO:0000313" key="3">
    <source>
        <dbReference type="EMBL" id="MBO4140234.1"/>
    </source>
</evidence>
<organism evidence="3 6">
    <name type="scientific">Micromonospora tulbaghiae</name>
    <dbReference type="NCBI Taxonomy" id="479978"/>
    <lineage>
        <taxon>Bacteria</taxon>
        <taxon>Bacillati</taxon>
        <taxon>Actinomycetota</taxon>
        <taxon>Actinomycetes</taxon>
        <taxon>Micromonosporales</taxon>
        <taxon>Micromonosporaceae</taxon>
        <taxon>Micromonospora</taxon>
    </lineage>
</organism>
<gene>
    <name evidence="4" type="ORF">GA0070562_2010</name>
    <name evidence="3" type="ORF">J5U46_08775</name>
</gene>
<feature type="compositionally biased region" description="Low complexity" evidence="1">
    <location>
        <begin position="21"/>
        <end position="43"/>
    </location>
</feature>
<dbReference type="RefSeq" id="WP_091415793.1">
    <property type="nucleotide sequence ID" value="NZ_FMCQ01000001.1"/>
</dbReference>
<dbReference type="AlphaFoldDB" id="A0AAW4JN35"/>
<evidence type="ECO:0000256" key="1">
    <source>
        <dbReference type="SAM" id="MobiDB-lite"/>
    </source>
</evidence>
<comment type="caution">
    <text evidence="3">The sequence shown here is derived from an EMBL/GenBank/DDBJ whole genome shotgun (WGS) entry which is preliminary data.</text>
</comment>
<dbReference type="PROSITE" id="PS51257">
    <property type="entry name" value="PROKAR_LIPOPROTEIN"/>
    <property type="match status" value="1"/>
</dbReference>
<name>A0AAW4JN35_9ACTN</name>
<keyword evidence="2" id="KW-0732">Signal</keyword>
<sequence length="138" mass="13504">MKTPRTVLVALLAGLALTACAAPGDGSADSSPSPSPSTTGAAPVTSQPDPGTSPSRPGPSWKGGPSTPPGVGGTVISGTVQAGVEPNCLLLDGHLLVGGPRDVLKAGARVEVTGRPEPGMMTTCQQGTPFVVESARPA</sequence>
<keyword evidence="5" id="KW-1185">Reference proteome</keyword>
<dbReference type="Proteomes" id="UP000669887">
    <property type="component" value="Unassembled WGS sequence"/>
</dbReference>
<dbReference type="EMBL" id="FMCQ01000001">
    <property type="protein sequence ID" value="SCE71304.1"/>
    <property type="molecule type" value="Genomic_DNA"/>
</dbReference>